<evidence type="ECO:0000256" key="11">
    <source>
        <dbReference type="ARBA" id="ARBA00023136"/>
    </source>
</evidence>
<organism evidence="15 16">
    <name type="scientific">Trifolium subterraneum</name>
    <name type="common">Subterranean clover</name>
    <dbReference type="NCBI Taxonomy" id="3900"/>
    <lineage>
        <taxon>Eukaryota</taxon>
        <taxon>Viridiplantae</taxon>
        <taxon>Streptophyta</taxon>
        <taxon>Embryophyta</taxon>
        <taxon>Tracheophyta</taxon>
        <taxon>Spermatophyta</taxon>
        <taxon>Magnoliopsida</taxon>
        <taxon>eudicotyledons</taxon>
        <taxon>Gunneridae</taxon>
        <taxon>Pentapetalae</taxon>
        <taxon>rosids</taxon>
        <taxon>fabids</taxon>
        <taxon>Fabales</taxon>
        <taxon>Fabaceae</taxon>
        <taxon>Papilionoideae</taxon>
        <taxon>50 kb inversion clade</taxon>
        <taxon>NPAAA clade</taxon>
        <taxon>Hologalegina</taxon>
        <taxon>IRL clade</taxon>
        <taxon>Trifolieae</taxon>
        <taxon>Trifolium</taxon>
    </lineage>
</organism>
<keyword evidence="6" id="KW-0812">Transmembrane</keyword>
<keyword evidence="11" id="KW-0472">Membrane</keyword>
<evidence type="ECO:0000256" key="1">
    <source>
        <dbReference type="ARBA" id="ARBA00004162"/>
    </source>
</evidence>
<feature type="compositionally biased region" description="Polar residues" evidence="14">
    <location>
        <begin position="169"/>
        <end position="178"/>
    </location>
</feature>
<reference evidence="16" key="1">
    <citation type="journal article" date="2017" name="Front. Plant Sci.">
        <title>Climate Clever Clovers: New Paradigm to Reduce the Environmental Footprint of Ruminants by Breeding Low Methanogenic Forages Utilizing Haplotype Variation.</title>
        <authorList>
            <person name="Kaur P."/>
            <person name="Appels R."/>
            <person name="Bayer P.E."/>
            <person name="Keeble-Gagnere G."/>
            <person name="Wang J."/>
            <person name="Hirakawa H."/>
            <person name="Shirasawa K."/>
            <person name="Vercoe P."/>
            <person name="Stefanova K."/>
            <person name="Durmic Z."/>
            <person name="Nichols P."/>
            <person name="Revell C."/>
            <person name="Isobe S.N."/>
            <person name="Edwards D."/>
            <person name="Erskine W."/>
        </authorList>
    </citation>
    <scope>NUCLEOTIDE SEQUENCE [LARGE SCALE GENOMIC DNA]</scope>
    <source>
        <strain evidence="16">cv. Daliak</strain>
    </source>
</reference>
<feature type="region of interest" description="Disordered" evidence="14">
    <location>
        <begin position="133"/>
        <end position="178"/>
    </location>
</feature>
<keyword evidence="3" id="KW-1003">Cell membrane</keyword>
<evidence type="ECO:0000256" key="14">
    <source>
        <dbReference type="SAM" id="MobiDB-lite"/>
    </source>
</evidence>
<dbReference type="InterPro" id="IPR047117">
    <property type="entry name" value="PERK1-13-like"/>
</dbReference>
<keyword evidence="7" id="KW-0547">Nucleotide-binding</keyword>
<dbReference type="Gene3D" id="1.10.510.10">
    <property type="entry name" value="Transferase(Phosphotransferase) domain 1"/>
    <property type="match status" value="1"/>
</dbReference>
<dbReference type="AlphaFoldDB" id="A0A2Z6MSY1"/>
<dbReference type="GO" id="GO:0004674">
    <property type="term" value="F:protein serine/threonine kinase activity"/>
    <property type="evidence" value="ECO:0007669"/>
    <property type="project" value="UniProtKB-KW"/>
</dbReference>
<dbReference type="EMBL" id="DF973241">
    <property type="protein sequence ID" value="GAU22039.1"/>
    <property type="molecule type" value="Genomic_DNA"/>
</dbReference>
<comment type="catalytic activity">
    <reaction evidence="12">
        <text>L-threonyl-[protein] + ATP = O-phospho-L-threonyl-[protein] + ADP + H(+)</text>
        <dbReference type="Rhea" id="RHEA:46608"/>
        <dbReference type="Rhea" id="RHEA-COMP:11060"/>
        <dbReference type="Rhea" id="RHEA-COMP:11605"/>
        <dbReference type="ChEBI" id="CHEBI:15378"/>
        <dbReference type="ChEBI" id="CHEBI:30013"/>
        <dbReference type="ChEBI" id="CHEBI:30616"/>
        <dbReference type="ChEBI" id="CHEBI:61977"/>
        <dbReference type="ChEBI" id="CHEBI:456216"/>
        <dbReference type="EC" id="2.7.11.1"/>
    </reaction>
</comment>
<evidence type="ECO:0000256" key="10">
    <source>
        <dbReference type="ARBA" id="ARBA00022989"/>
    </source>
</evidence>
<accession>A0A2Z6MSY1</accession>
<dbReference type="PANTHER" id="PTHR47982:SF47">
    <property type="entry name" value="PROLINE-RICH RECEPTOR-LIKE PROTEIN KINASE PERK6-RELATED"/>
    <property type="match status" value="1"/>
</dbReference>
<evidence type="ECO:0000313" key="15">
    <source>
        <dbReference type="EMBL" id="GAU22039.1"/>
    </source>
</evidence>
<evidence type="ECO:0000256" key="2">
    <source>
        <dbReference type="ARBA" id="ARBA00012513"/>
    </source>
</evidence>
<evidence type="ECO:0000256" key="6">
    <source>
        <dbReference type="ARBA" id="ARBA00022692"/>
    </source>
</evidence>
<dbReference type="Proteomes" id="UP000242715">
    <property type="component" value="Unassembled WGS sequence"/>
</dbReference>
<dbReference type="GO" id="GO:0005886">
    <property type="term" value="C:plasma membrane"/>
    <property type="evidence" value="ECO:0007669"/>
    <property type="project" value="UniProtKB-SubCell"/>
</dbReference>
<evidence type="ECO:0000256" key="5">
    <source>
        <dbReference type="ARBA" id="ARBA00022679"/>
    </source>
</evidence>
<sequence length="178" mass="19458">MAPEYASSGRRPVGNTGDYEEDSLVDWARPLCAKALENEIFVGLVDIRLEDNYDKHEMKRMIACAAASVRHSARRRPRMSQIVRVLEGDASLDQVLSYDGVKPSALQSIPSGDYDSGSYISDMKKFKKLPLDSGVAPSSEFGGTSEYGLNLSASSSDQSSAEYSKRTVTESGSRNYTP</sequence>
<proteinExistence type="predicted"/>
<evidence type="ECO:0000256" key="3">
    <source>
        <dbReference type="ARBA" id="ARBA00022475"/>
    </source>
</evidence>
<dbReference type="GO" id="GO:0005524">
    <property type="term" value="F:ATP binding"/>
    <property type="evidence" value="ECO:0007669"/>
    <property type="project" value="UniProtKB-KW"/>
</dbReference>
<protein>
    <recommendedName>
        <fullName evidence="2">non-specific serine/threonine protein kinase</fullName>
        <ecNumber evidence="2">2.7.11.1</ecNumber>
    </recommendedName>
</protein>
<evidence type="ECO:0000256" key="13">
    <source>
        <dbReference type="ARBA" id="ARBA00048679"/>
    </source>
</evidence>
<keyword evidence="8" id="KW-0418">Kinase</keyword>
<evidence type="ECO:0000256" key="9">
    <source>
        <dbReference type="ARBA" id="ARBA00022840"/>
    </source>
</evidence>
<name>A0A2Z6MSY1_TRISU</name>
<evidence type="ECO:0000256" key="7">
    <source>
        <dbReference type="ARBA" id="ARBA00022741"/>
    </source>
</evidence>
<dbReference type="OrthoDB" id="4062651at2759"/>
<dbReference type="EC" id="2.7.11.1" evidence="2"/>
<keyword evidence="16" id="KW-1185">Reference proteome</keyword>
<keyword evidence="9" id="KW-0067">ATP-binding</keyword>
<keyword evidence="4" id="KW-0723">Serine/threonine-protein kinase</keyword>
<keyword evidence="10" id="KW-1133">Transmembrane helix</keyword>
<evidence type="ECO:0000256" key="4">
    <source>
        <dbReference type="ARBA" id="ARBA00022527"/>
    </source>
</evidence>
<keyword evidence="5" id="KW-0808">Transferase</keyword>
<evidence type="ECO:0000256" key="8">
    <source>
        <dbReference type="ARBA" id="ARBA00022777"/>
    </source>
</evidence>
<evidence type="ECO:0000313" key="16">
    <source>
        <dbReference type="Proteomes" id="UP000242715"/>
    </source>
</evidence>
<dbReference type="PANTHER" id="PTHR47982">
    <property type="entry name" value="PROLINE-RICH RECEPTOR-LIKE PROTEIN KINASE PERK4"/>
    <property type="match status" value="1"/>
</dbReference>
<comment type="catalytic activity">
    <reaction evidence="13">
        <text>L-seryl-[protein] + ATP = O-phospho-L-seryl-[protein] + ADP + H(+)</text>
        <dbReference type="Rhea" id="RHEA:17989"/>
        <dbReference type="Rhea" id="RHEA-COMP:9863"/>
        <dbReference type="Rhea" id="RHEA-COMP:11604"/>
        <dbReference type="ChEBI" id="CHEBI:15378"/>
        <dbReference type="ChEBI" id="CHEBI:29999"/>
        <dbReference type="ChEBI" id="CHEBI:30616"/>
        <dbReference type="ChEBI" id="CHEBI:83421"/>
        <dbReference type="ChEBI" id="CHEBI:456216"/>
        <dbReference type="EC" id="2.7.11.1"/>
    </reaction>
</comment>
<feature type="compositionally biased region" description="Low complexity" evidence="14">
    <location>
        <begin position="152"/>
        <end position="162"/>
    </location>
</feature>
<comment type="subcellular location">
    <subcellularLocation>
        <location evidence="1">Cell membrane</location>
        <topology evidence="1">Single-pass membrane protein</topology>
    </subcellularLocation>
</comment>
<evidence type="ECO:0000256" key="12">
    <source>
        <dbReference type="ARBA" id="ARBA00047899"/>
    </source>
</evidence>
<gene>
    <name evidence="15" type="ORF">TSUD_309430</name>
</gene>